<keyword evidence="3 6" id="KW-0812">Transmembrane</keyword>
<organism evidence="8 9">
    <name type="scientific">Lactiplantibacillus plantarum</name>
    <name type="common">Lactobacillus plantarum</name>
    <dbReference type="NCBI Taxonomy" id="1590"/>
    <lineage>
        <taxon>Bacteria</taxon>
        <taxon>Bacillati</taxon>
        <taxon>Bacillota</taxon>
        <taxon>Bacilli</taxon>
        <taxon>Lactobacillales</taxon>
        <taxon>Lactobacillaceae</taxon>
        <taxon>Lactiplantibacillus</taxon>
    </lineage>
</organism>
<accession>A0A1E3KPL8</accession>
<feature type="transmembrane region" description="Helical" evidence="6">
    <location>
        <begin position="83"/>
        <end position="101"/>
    </location>
</feature>
<feature type="domain" description="DUF2179" evidence="7">
    <location>
        <begin position="227"/>
        <end position="281"/>
    </location>
</feature>
<dbReference type="Proteomes" id="UP000094892">
    <property type="component" value="Unassembled WGS sequence"/>
</dbReference>
<dbReference type="Pfam" id="PF02588">
    <property type="entry name" value="YitT_membrane"/>
    <property type="match status" value="1"/>
</dbReference>
<name>A0A1E3KPL8_LACPN</name>
<dbReference type="InterPro" id="IPR003740">
    <property type="entry name" value="YitT"/>
</dbReference>
<evidence type="ECO:0000313" key="8">
    <source>
        <dbReference type="EMBL" id="ODO60026.1"/>
    </source>
</evidence>
<protein>
    <submittedName>
        <fullName evidence="8">UPF0750 membrane protein YdeO</fullName>
    </submittedName>
</protein>
<dbReference type="PIRSF" id="PIRSF006483">
    <property type="entry name" value="Membrane_protein_YitT"/>
    <property type="match status" value="1"/>
</dbReference>
<feature type="transmembrane region" description="Helical" evidence="6">
    <location>
        <begin position="113"/>
        <end position="132"/>
    </location>
</feature>
<dbReference type="CDD" id="cd16380">
    <property type="entry name" value="YitT_C"/>
    <property type="match status" value="1"/>
</dbReference>
<evidence type="ECO:0000256" key="6">
    <source>
        <dbReference type="SAM" id="Phobius"/>
    </source>
</evidence>
<evidence type="ECO:0000256" key="1">
    <source>
        <dbReference type="ARBA" id="ARBA00004651"/>
    </source>
</evidence>
<evidence type="ECO:0000256" key="2">
    <source>
        <dbReference type="ARBA" id="ARBA00022475"/>
    </source>
</evidence>
<feature type="transmembrane region" description="Helical" evidence="6">
    <location>
        <begin position="152"/>
        <end position="174"/>
    </location>
</feature>
<evidence type="ECO:0000256" key="3">
    <source>
        <dbReference type="ARBA" id="ARBA00022692"/>
    </source>
</evidence>
<dbReference type="InterPro" id="IPR051461">
    <property type="entry name" value="UPF0750_membrane"/>
</dbReference>
<comment type="subcellular location">
    <subcellularLocation>
        <location evidence="1">Cell membrane</location>
        <topology evidence="1">Multi-pass membrane protein</topology>
    </subcellularLocation>
</comment>
<evidence type="ECO:0000256" key="5">
    <source>
        <dbReference type="ARBA" id="ARBA00023136"/>
    </source>
</evidence>
<keyword evidence="5 6" id="KW-0472">Membrane</keyword>
<feature type="transmembrane region" description="Helical" evidence="6">
    <location>
        <begin position="12"/>
        <end position="33"/>
    </location>
</feature>
<sequence length="300" mass="33584">MFFKDWTKYNSFELIMITLGCSIYAFSLDLVSIPSGLADGGLSGITLIIRHFFHINLGISTLFLNIPLILIGLRYLGKRMMAYTIYGTICLSLFLIIWSQQPLIQPLPLRNDLLLSSLVAGVLSGLGIGLVFRYNGTTGGSDIIARVGQRSFGFSSGKGILIIDYVVLGLSLSYLDLYHIAYSLIVSFVLSKVIDMVQEGPNRAKVLFIVSDKSQKISQLIDVSLNRGLTYLQAEGGYQHDQKQVIYLAVQPREIPQLKQLIKAIDERAFVTVLDAHEVIGEGFSYQRKRYHVNWQHSKE</sequence>
<proteinExistence type="predicted"/>
<dbReference type="Gene3D" id="3.30.70.120">
    <property type="match status" value="1"/>
</dbReference>
<dbReference type="Pfam" id="PF10035">
    <property type="entry name" value="DUF2179"/>
    <property type="match status" value="1"/>
</dbReference>
<dbReference type="AlphaFoldDB" id="A0A1E3KPL8"/>
<evidence type="ECO:0000259" key="7">
    <source>
        <dbReference type="Pfam" id="PF10035"/>
    </source>
</evidence>
<reference evidence="8 9" key="1">
    <citation type="submission" date="2016-08" db="EMBL/GenBank/DDBJ databases">
        <title>Genome sequencing of Lactobacillus plantarum JSA22, isolated from fermented soybean paste.</title>
        <authorList>
            <person name="Choi H.S."/>
        </authorList>
    </citation>
    <scope>NUCLEOTIDE SEQUENCE [LARGE SCALE GENOMIC DNA]</scope>
    <source>
        <strain evidence="8 9">JSA22</strain>
    </source>
</reference>
<dbReference type="PATRIC" id="fig|1590.306.peg.3328"/>
<evidence type="ECO:0000313" key="9">
    <source>
        <dbReference type="Proteomes" id="UP000094892"/>
    </source>
</evidence>
<dbReference type="InterPro" id="IPR019264">
    <property type="entry name" value="DUF2179"/>
</dbReference>
<dbReference type="GO" id="GO:0005886">
    <property type="term" value="C:plasma membrane"/>
    <property type="evidence" value="ECO:0007669"/>
    <property type="project" value="UniProtKB-SubCell"/>
</dbReference>
<dbReference type="InterPro" id="IPR015867">
    <property type="entry name" value="N-reg_PII/ATP_PRibTrfase_C"/>
</dbReference>
<keyword evidence="2" id="KW-1003">Cell membrane</keyword>
<feature type="transmembrane region" description="Helical" evidence="6">
    <location>
        <begin position="53"/>
        <end position="76"/>
    </location>
</feature>
<evidence type="ECO:0000256" key="4">
    <source>
        <dbReference type="ARBA" id="ARBA00022989"/>
    </source>
</evidence>
<keyword evidence="4 6" id="KW-1133">Transmembrane helix</keyword>
<gene>
    <name evidence="8" type="ORF">LPJSA22_03293</name>
</gene>
<dbReference type="PANTHER" id="PTHR33545">
    <property type="entry name" value="UPF0750 MEMBRANE PROTEIN YITT-RELATED"/>
    <property type="match status" value="1"/>
</dbReference>
<dbReference type="PANTHER" id="PTHR33545:SF10">
    <property type="entry name" value="UPF0750 MEMBRANE PROTEIN YPJC"/>
    <property type="match status" value="1"/>
</dbReference>
<comment type="caution">
    <text evidence="8">The sequence shown here is derived from an EMBL/GenBank/DDBJ whole genome shotgun (WGS) entry which is preliminary data.</text>
</comment>
<dbReference type="RefSeq" id="WP_069302589.1">
    <property type="nucleotide sequence ID" value="NZ_CP017382.1"/>
</dbReference>
<dbReference type="EMBL" id="MCOL01000002">
    <property type="protein sequence ID" value="ODO60026.1"/>
    <property type="molecule type" value="Genomic_DNA"/>
</dbReference>